<dbReference type="GO" id="GO:0000160">
    <property type="term" value="P:phosphorelay signal transduction system"/>
    <property type="evidence" value="ECO:0007669"/>
    <property type="project" value="InterPro"/>
</dbReference>
<evidence type="ECO:0000313" key="8">
    <source>
        <dbReference type="Proteomes" id="UP000243688"/>
    </source>
</evidence>
<dbReference type="PROSITE" id="PS50110">
    <property type="entry name" value="RESPONSE_REGULATORY"/>
    <property type="match status" value="1"/>
</dbReference>
<keyword evidence="4" id="KW-0597">Phosphoprotein</keyword>
<evidence type="ECO:0008006" key="9">
    <source>
        <dbReference type="Google" id="ProtNLM"/>
    </source>
</evidence>
<keyword evidence="2" id="KW-0238">DNA-binding</keyword>
<evidence type="ECO:0000256" key="3">
    <source>
        <dbReference type="ARBA" id="ARBA00023163"/>
    </source>
</evidence>
<dbReference type="PROSITE" id="PS01124">
    <property type="entry name" value="HTH_ARAC_FAMILY_2"/>
    <property type="match status" value="1"/>
</dbReference>
<dbReference type="InterPro" id="IPR018060">
    <property type="entry name" value="HTH_AraC"/>
</dbReference>
<dbReference type="SMART" id="SM00448">
    <property type="entry name" value="REC"/>
    <property type="match status" value="1"/>
</dbReference>
<evidence type="ECO:0000259" key="5">
    <source>
        <dbReference type="PROSITE" id="PS01124"/>
    </source>
</evidence>
<dbReference type="GO" id="GO:0043565">
    <property type="term" value="F:sequence-specific DNA binding"/>
    <property type="evidence" value="ECO:0007669"/>
    <property type="project" value="InterPro"/>
</dbReference>
<proteinExistence type="predicted"/>
<keyword evidence="1" id="KW-0805">Transcription regulation</keyword>
<evidence type="ECO:0000256" key="2">
    <source>
        <dbReference type="ARBA" id="ARBA00023125"/>
    </source>
</evidence>
<dbReference type="AlphaFoldDB" id="A0A2A6DYT5"/>
<dbReference type="PANTHER" id="PTHR43280:SF2">
    <property type="entry name" value="HTH-TYPE TRANSCRIPTIONAL REGULATOR EXSA"/>
    <property type="match status" value="1"/>
</dbReference>
<organism evidence="7 8">
    <name type="scientific">Candidatus Reconcilbacillus cellulovorans</name>
    <dbReference type="NCBI Taxonomy" id="1906605"/>
    <lineage>
        <taxon>Bacteria</taxon>
        <taxon>Bacillati</taxon>
        <taxon>Bacillota</taxon>
        <taxon>Bacilli</taxon>
        <taxon>Bacillales</taxon>
        <taxon>Paenibacillaceae</taxon>
        <taxon>Candidatus Reconcilbacillus</taxon>
    </lineage>
</organism>
<feature type="modified residue" description="4-aspartylphosphate" evidence="4">
    <location>
        <position position="55"/>
    </location>
</feature>
<protein>
    <recommendedName>
        <fullName evidence="9">DNA-binding response regulator</fullName>
    </recommendedName>
</protein>
<dbReference type="EMBL" id="MOXJ01000023">
    <property type="protein sequence ID" value="PDO09951.1"/>
    <property type="molecule type" value="Genomic_DNA"/>
</dbReference>
<dbReference type="InterPro" id="IPR011006">
    <property type="entry name" value="CheY-like_superfamily"/>
</dbReference>
<dbReference type="Pfam" id="PF00072">
    <property type="entry name" value="Response_reg"/>
    <property type="match status" value="1"/>
</dbReference>
<dbReference type="Proteomes" id="UP000243688">
    <property type="component" value="Unassembled WGS sequence"/>
</dbReference>
<dbReference type="Gene3D" id="1.10.10.60">
    <property type="entry name" value="Homeodomain-like"/>
    <property type="match status" value="2"/>
</dbReference>
<dbReference type="CDD" id="cd17536">
    <property type="entry name" value="REC_YesN-like"/>
    <property type="match status" value="1"/>
</dbReference>
<evidence type="ECO:0000259" key="6">
    <source>
        <dbReference type="PROSITE" id="PS50110"/>
    </source>
</evidence>
<keyword evidence="3" id="KW-0804">Transcription</keyword>
<name>A0A2A6DYT5_9BACL</name>
<dbReference type="InterPro" id="IPR001789">
    <property type="entry name" value="Sig_transdc_resp-reg_receiver"/>
</dbReference>
<evidence type="ECO:0000313" key="7">
    <source>
        <dbReference type="EMBL" id="PDO09951.1"/>
    </source>
</evidence>
<gene>
    <name evidence="7" type="ORF">BLM47_09920</name>
</gene>
<feature type="domain" description="Response regulatory" evidence="6">
    <location>
        <begin position="3"/>
        <end position="120"/>
    </location>
</feature>
<dbReference type="SMART" id="SM00342">
    <property type="entry name" value="HTH_ARAC"/>
    <property type="match status" value="1"/>
</dbReference>
<dbReference type="Pfam" id="PF12833">
    <property type="entry name" value="HTH_18"/>
    <property type="match status" value="1"/>
</dbReference>
<sequence length="558" mass="63929">MYKVMLVDDDYPVLEFLADAVAWNELGFVLHGMHGDGASALEHALADMPDVLITDIGMPKMDGLELIRRLKERKPDLRAAILSCHSEFEYAKQALRLDVSDYLLKESFDPDDLKRLLARFKSELDAEREAEERFSRLRRMADRSLLLLKRSFVRHTVHRPMLDEADWLAEARSYGLDLDGKACLPVVAFIDRYCEAKQRLMSEDVLRFAFDNVAEEIVGAWDGAVHFPYSEKESFILYAFRPTLKASAVQTAEAALGRLVAALGKTLKISASFLIGDVCRHPRDIRAALIALLQADVQRFYLPDGAVARLESGAKAPDLAETARGLPDEERAETDRLFSCYDQALAEFRDALVARRADAIAPLVDKWMNVVRAGRFPPETVRDWVLKLVLDLKLKFQSLQQFRSVVASDVAHKEILEIDSWAHLRDWMLNHFQAMFPAVEEILRLSRKPEILQAAQYVALHMDRRVTLEEVSRHLHLNPSYFCRLFRKETGESFIDYVTRVKMERAKELLDQTVHPVSRISEMLGYDNASYFIKTFKGYTGMTPADYRNRSKKEQKRP</sequence>
<feature type="domain" description="HTH araC/xylS-type" evidence="5">
    <location>
        <begin position="452"/>
        <end position="550"/>
    </location>
</feature>
<dbReference type="SUPFAM" id="SSF46689">
    <property type="entry name" value="Homeodomain-like"/>
    <property type="match status" value="2"/>
</dbReference>
<reference evidence="7 8" key="1">
    <citation type="submission" date="2016-12" db="EMBL/GenBank/DDBJ databases">
        <title>Candidatus Reconcilibacillus cellulovorans genome.</title>
        <authorList>
            <person name="Kolinko S."/>
            <person name="Wu Y.-W."/>
            <person name="Tachea F."/>
            <person name="Denzel E."/>
            <person name="Hiras J."/>
            <person name="Baecker N."/>
            <person name="Chan L.J."/>
            <person name="Eichorst S.A."/>
            <person name="Frey D."/>
            <person name="Adams P.D."/>
            <person name="Pray T."/>
            <person name="Tanjore D."/>
            <person name="Petzold C.J."/>
            <person name="Gladden J.M."/>
            <person name="Simmons B.A."/>
            <person name="Singer S.W."/>
        </authorList>
    </citation>
    <scope>NUCLEOTIDE SEQUENCE [LARGE SCALE GENOMIC DNA]</scope>
    <source>
        <strain evidence="7">JTherm</strain>
    </source>
</reference>
<accession>A0A2A6DYT5</accession>
<dbReference type="SUPFAM" id="SSF52172">
    <property type="entry name" value="CheY-like"/>
    <property type="match status" value="1"/>
</dbReference>
<dbReference type="PANTHER" id="PTHR43280">
    <property type="entry name" value="ARAC-FAMILY TRANSCRIPTIONAL REGULATOR"/>
    <property type="match status" value="1"/>
</dbReference>
<comment type="caution">
    <text evidence="7">The sequence shown here is derived from an EMBL/GenBank/DDBJ whole genome shotgun (WGS) entry which is preliminary data.</text>
</comment>
<dbReference type="InterPro" id="IPR009057">
    <property type="entry name" value="Homeodomain-like_sf"/>
</dbReference>
<dbReference type="Gene3D" id="3.40.50.2300">
    <property type="match status" value="1"/>
</dbReference>
<evidence type="ECO:0000256" key="1">
    <source>
        <dbReference type="ARBA" id="ARBA00023015"/>
    </source>
</evidence>
<evidence type="ECO:0000256" key="4">
    <source>
        <dbReference type="PROSITE-ProRule" id="PRU00169"/>
    </source>
</evidence>
<dbReference type="PRINTS" id="PR00032">
    <property type="entry name" value="HTHARAC"/>
</dbReference>
<dbReference type="GO" id="GO:0003700">
    <property type="term" value="F:DNA-binding transcription factor activity"/>
    <property type="evidence" value="ECO:0007669"/>
    <property type="project" value="InterPro"/>
</dbReference>
<dbReference type="InterPro" id="IPR020449">
    <property type="entry name" value="Tscrpt_reg_AraC-type_HTH"/>
</dbReference>